<gene>
    <name evidence="4" type="ORF">PGQ11_006133</name>
</gene>
<organism evidence="4 5">
    <name type="scientific">Apiospora arundinis</name>
    <dbReference type="NCBI Taxonomy" id="335852"/>
    <lineage>
        <taxon>Eukaryota</taxon>
        <taxon>Fungi</taxon>
        <taxon>Dikarya</taxon>
        <taxon>Ascomycota</taxon>
        <taxon>Pezizomycotina</taxon>
        <taxon>Sordariomycetes</taxon>
        <taxon>Xylariomycetidae</taxon>
        <taxon>Amphisphaeriales</taxon>
        <taxon>Apiosporaceae</taxon>
        <taxon>Apiospora</taxon>
    </lineage>
</organism>
<feature type="domain" description="C2H2-type" evidence="3">
    <location>
        <begin position="142"/>
        <end position="165"/>
    </location>
</feature>
<evidence type="ECO:0000313" key="4">
    <source>
        <dbReference type="EMBL" id="KAK8867555.1"/>
    </source>
</evidence>
<keyword evidence="5" id="KW-1185">Reference proteome</keyword>
<evidence type="ECO:0000313" key="5">
    <source>
        <dbReference type="Proteomes" id="UP001390339"/>
    </source>
</evidence>
<comment type="caution">
    <text evidence="4">The sequence shown here is derived from an EMBL/GenBank/DDBJ whole genome shotgun (WGS) entry which is preliminary data.</text>
</comment>
<keyword evidence="1" id="KW-0863">Zinc-finger</keyword>
<name>A0ABR2ISE5_9PEZI</name>
<evidence type="ECO:0000259" key="3">
    <source>
        <dbReference type="PROSITE" id="PS50157"/>
    </source>
</evidence>
<protein>
    <recommendedName>
        <fullName evidence="3">C2H2-type domain-containing protein</fullName>
    </recommendedName>
</protein>
<dbReference type="Proteomes" id="UP001390339">
    <property type="component" value="Unassembled WGS sequence"/>
</dbReference>
<feature type="region of interest" description="Disordered" evidence="2">
    <location>
        <begin position="91"/>
        <end position="137"/>
    </location>
</feature>
<dbReference type="PROSITE" id="PS00028">
    <property type="entry name" value="ZINC_FINGER_C2H2_1"/>
    <property type="match status" value="1"/>
</dbReference>
<dbReference type="PROSITE" id="PS50157">
    <property type="entry name" value="ZINC_FINGER_C2H2_2"/>
    <property type="match status" value="1"/>
</dbReference>
<keyword evidence="1" id="KW-0479">Metal-binding</keyword>
<keyword evidence="1" id="KW-0862">Zinc</keyword>
<reference evidence="4 5" key="1">
    <citation type="journal article" date="2024" name="IMA Fungus">
        <title>Apiospora arundinis, a panoply of carbohydrate-active enzymes and secondary metabolites.</title>
        <authorList>
            <person name="Sorensen T."/>
            <person name="Petersen C."/>
            <person name="Muurmann A.T."/>
            <person name="Christiansen J.V."/>
            <person name="Brundto M.L."/>
            <person name="Overgaard C.K."/>
            <person name="Boysen A.T."/>
            <person name="Wollenberg R.D."/>
            <person name="Larsen T.O."/>
            <person name="Sorensen J.L."/>
            <person name="Nielsen K.L."/>
            <person name="Sondergaard T.E."/>
        </authorList>
    </citation>
    <scope>NUCLEOTIDE SEQUENCE [LARGE SCALE GENOMIC DNA]</scope>
    <source>
        <strain evidence="4 5">AAU 773</strain>
    </source>
</reference>
<feature type="compositionally biased region" description="Polar residues" evidence="2">
    <location>
        <begin position="51"/>
        <end position="63"/>
    </location>
</feature>
<dbReference type="EMBL" id="JAPCWZ010000004">
    <property type="protein sequence ID" value="KAK8867555.1"/>
    <property type="molecule type" value="Genomic_DNA"/>
</dbReference>
<evidence type="ECO:0000256" key="2">
    <source>
        <dbReference type="SAM" id="MobiDB-lite"/>
    </source>
</evidence>
<accession>A0ABR2ISE5</accession>
<sequence>MVTTVIQGGEITPFSPVHSGAARSVPGSNPPKAWIPDLVGDFLRSHPENLALSSQPKNRNSGSPYPDLDDDGKPIMDYTMPYPLYPLGITSVPPNNSHSHSHSHSSTISAPSGGVVDPASSGPEIDPRLIPPPRSAKSSYPFPCDKCSFGYSNADALRRHRSEYHGELTDIGRKRKENQRKAKEAPQESQFTCDVGECVFAAALQMQSLFFRRLPSDTGNKACKQYTLALFVRLVWTDTLCGRVLLVADSDFNNGPGMMMVSRGETNSFNLIYVEYVFPKPNKPAKKNPFKLV</sequence>
<feature type="region of interest" description="Disordered" evidence="2">
    <location>
        <begin position="1"/>
        <end position="32"/>
    </location>
</feature>
<feature type="region of interest" description="Disordered" evidence="2">
    <location>
        <begin position="50"/>
        <end position="73"/>
    </location>
</feature>
<evidence type="ECO:0000256" key="1">
    <source>
        <dbReference type="PROSITE-ProRule" id="PRU00042"/>
    </source>
</evidence>
<proteinExistence type="predicted"/>
<dbReference type="InterPro" id="IPR013087">
    <property type="entry name" value="Znf_C2H2_type"/>
</dbReference>